<comment type="caution">
    <text evidence="2">The sequence shown here is derived from an EMBL/GenBank/DDBJ whole genome shotgun (WGS) entry which is preliminary data.</text>
</comment>
<sequence length="118" mass="12682">MAFYNKSAVTFCACAVILLGCSIVFQSSEGKTVTSRASYSTSKVSSEKSSSNVFMSIAKSLMQEAFSEFQETARRNPRLGFNLTLPMLMFPDGNNTQAGNGTRIGTLVTNGQLGMSQV</sequence>
<reference evidence="2 3" key="1">
    <citation type="submission" date="2024-08" db="EMBL/GenBank/DDBJ databases">
        <authorList>
            <person name="Cucini C."/>
            <person name="Frati F."/>
        </authorList>
    </citation>
    <scope>NUCLEOTIDE SEQUENCE [LARGE SCALE GENOMIC DNA]</scope>
</reference>
<gene>
    <name evidence="2" type="ORF">ODALV1_LOCUS16332</name>
</gene>
<keyword evidence="3" id="KW-1185">Reference proteome</keyword>
<name>A0ABP1R2A0_9HEXA</name>
<feature type="chain" id="PRO_5045037953" evidence="1">
    <location>
        <begin position="31"/>
        <end position="118"/>
    </location>
</feature>
<evidence type="ECO:0000313" key="3">
    <source>
        <dbReference type="Proteomes" id="UP001642540"/>
    </source>
</evidence>
<proteinExistence type="predicted"/>
<dbReference type="Proteomes" id="UP001642540">
    <property type="component" value="Unassembled WGS sequence"/>
</dbReference>
<protein>
    <submittedName>
        <fullName evidence="2">Uncharacterized protein</fullName>
    </submittedName>
</protein>
<evidence type="ECO:0000313" key="2">
    <source>
        <dbReference type="EMBL" id="CAL8114142.1"/>
    </source>
</evidence>
<dbReference type="PROSITE" id="PS51257">
    <property type="entry name" value="PROKAR_LIPOPROTEIN"/>
    <property type="match status" value="1"/>
</dbReference>
<accession>A0ABP1R2A0</accession>
<dbReference type="EMBL" id="CAXLJM020000049">
    <property type="protein sequence ID" value="CAL8114142.1"/>
    <property type="molecule type" value="Genomic_DNA"/>
</dbReference>
<keyword evidence="1" id="KW-0732">Signal</keyword>
<evidence type="ECO:0000256" key="1">
    <source>
        <dbReference type="SAM" id="SignalP"/>
    </source>
</evidence>
<organism evidence="2 3">
    <name type="scientific">Orchesella dallaii</name>
    <dbReference type="NCBI Taxonomy" id="48710"/>
    <lineage>
        <taxon>Eukaryota</taxon>
        <taxon>Metazoa</taxon>
        <taxon>Ecdysozoa</taxon>
        <taxon>Arthropoda</taxon>
        <taxon>Hexapoda</taxon>
        <taxon>Collembola</taxon>
        <taxon>Entomobryomorpha</taxon>
        <taxon>Entomobryoidea</taxon>
        <taxon>Orchesellidae</taxon>
        <taxon>Orchesellinae</taxon>
        <taxon>Orchesella</taxon>
    </lineage>
</organism>
<feature type="signal peptide" evidence="1">
    <location>
        <begin position="1"/>
        <end position="30"/>
    </location>
</feature>